<proteinExistence type="predicted"/>
<reference evidence="2" key="1">
    <citation type="submission" date="2020-09" db="EMBL/GenBank/DDBJ databases">
        <title>Genome-Enabled Discovery of Anthraquinone Biosynthesis in Senna tora.</title>
        <authorList>
            <person name="Kang S.-H."/>
            <person name="Pandey R.P."/>
            <person name="Lee C.-M."/>
            <person name="Sim J.-S."/>
            <person name="Jeong J.-T."/>
            <person name="Choi B.-S."/>
            <person name="Jung M."/>
            <person name="Ginzburg D."/>
            <person name="Zhao K."/>
            <person name="Won S.Y."/>
            <person name="Oh T.-J."/>
            <person name="Yu Y."/>
            <person name="Kim N.-H."/>
            <person name="Lee O.R."/>
            <person name="Lee T.-H."/>
            <person name="Bashyal P."/>
            <person name="Kim T.-S."/>
            <person name="Lee W.-H."/>
            <person name="Kawkins C."/>
            <person name="Kim C.-K."/>
            <person name="Kim J.S."/>
            <person name="Ahn B.O."/>
            <person name="Rhee S.Y."/>
            <person name="Sohng J.K."/>
        </authorList>
    </citation>
    <scope>NUCLEOTIDE SEQUENCE</scope>
    <source>
        <tissue evidence="2">Leaf</tissue>
    </source>
</reference>
<sequence>MTPFGFHDLVVSEICVHESDFDAMLVHKLVSQHEIKSLISNLHAQFALKDLGSLHYFLGLQVLPTEDHGLVLTQTKYIKDLLSHVGLTDAKPQKTPMVSGLKLRAGGDDPFSDVQQYRSIVGALQYTTLTRLDISYSVNTGTVSELGWIPEGSREQEHLREQHRCFRKHRE</sequence>
<evidence type="ECO:0000313" key="2">
    <source>
        <dbReference type="EMBL" id="KAF7803069.1"/>
    </source>
</evidence>
<dbReference type="AlphaFoldDB" id="A0A834STD9"/>
<evidence type="ECO:0000259" key="1">
    <source>
        <dbReference type="Pfam" id="PF07727"/>
    </source>
</evidence>
<dbReference type="EMBL" id="JAAIUW010000013">
    <property type="protein sequence ID" value="KAF7803069.1"/>
    <property type="molecule type" value="Genomic_DNA"/>
</dbReference>
<comment type="caution">
    <text evidence="2">The sequence shown here is derived from an EMBL/GenBank/DDBJ whole genome shotgun (WGS) entry which is preliminary data.</text>
</comment>
<feature type="domain" description="Reverse transcriptase Ty1/copia-type" evidence="1">
    <location>
        <begin position="32"/>
        <end position="98"/>
    </location>
</feature>
<keyword evidence="3" id="KW-1185">Reference proteome</keyword>
<dbReference type="OrthoDB" id="1426677at2759"/>
<accession>A0A834STD9</accession>
<protein>
    <submittedName>
        <fullName evidence="2">Retrovirus-related Pol polyprotein from transposon TNT 1-94</fullName>
    </submittedName>
</protein>
<dbReference type="Proteomes" id="UP000634136">
    <property type="component" value="Unassembled WGS sequence"/>
</dbReference>
<organism evidence="2 3">
    <name type="scientific">Senna tora</name>
    <dbReference type="NCBI Taxonomy" id="362788"/>
    <lineage>
        <taxon>Eukaryota</taxon>
        <taxon>Viridiplantae</taxon>
        <taxon>Streptophyta</taxon>
        <taxon>Embryophyta</taxon>
        <taxon>Tracheophyta</taxon>
        <taxon>Spermatophyta</taxon>
        <taxon>Magnoliopsida</taxon>
        <taxon>eudicotyledons</taxon>
        <taxon>Gunneridae</taxon>
        <taxon>Pentapetalae</taxon>
        <taxon>rosids</taxon>
        <taxon>fabids</taxon>
        <taxon>Fabales</taxon>
        <taxon>Fabaceae</taxon>
        <taxon>Caesalpinioideae</taxon>
        <taxon>Cassia clade</taxon>
        <taxon>Senna</taxon>
    </lineage>
</organism>
<evidence type="ECO:0000313" key="3">
    <source>
        <dbReference type="Proteomes" id="UP000634136"/>
    </source>
</evidence>
<name>A0A834STD9_9FABA</name>
<gene>
    <name evidence="2" type="ORF">G2W53_042180</name>
</gene>
<dbReference type="Pfam" id="PF07727">
    <property type="entry name" value="RVT_2"/>
    <property type="match status" value="1"/>
</dbReference>
<dbReference type="InterPro" id="IPR013103">
    <property type="entry name" value="RVT_2"/>
</dbReference>